<gene>
    <name evidence="2" type="ORF">DPMN_131486</name>
</gene>
<reference evidence="2" key="2">
    <citation type="submission" date="2020-11" db="EMBL/GenBank/DDBJ databases">
        <authorList>
            <person name="McCartney M.A."/>
            <person name="Auch B."/>
            <person name="Kono T."/>
            <person name="Mallez S."/>
            <person name="Becker A."/>
            <person name="Gohl D.M."/>
            <person name="Silverstein K.A.T."/>
            <person name="Koren S."/>
            <person name="Bechman K.B."/>
            <person name="Herman A."/>
            <person name="Abrahante J.E."/>
            <person name="Garbe J."/>
        </authorList>
    </citation>
    <scope>NUCLEOTIDE SEQUENCE</scope>
    <source>
        <strain evidence="2">Duluth1</strain>
        <tissue evidence="2">Whole animal</tissue>
    </source>
</reference>
<accession>A0A9D4JYI4</accession>
<evidence type="ECO:0000256" key="1">
    <source>
        <dbReference type="SAM" id="MobiDB-lite"/>
    </source>
</evidence>
<evidence type="ECO:0000313" key="3">
    <source>
        <dbReference type="Proteomes" id="UP000828390"/>
    </source>
</evidence>
<comment type="caution">
    <text evidence="2">The sequence shown here is derived from an EMBL/GenBank/DDBJ whole genome shotgun (WGS) entry which is preliminary data.</text>
</comment>
<reference evidence="2" key="1">
    <citation type="journal article" date="2019" name="bioRxiv">
        <title>The Genome of the Zebra Mussel, Dreissena polymorpha: A Resource for Invasive Species Research.</title>
        <authorList>
            <person name="McCartney M.A."/>
            <person name="Auch B."/>
            <person name="Kono T."/>
            <person name="Mallez S."/>
            <person name="Zhang Y."/>
            <person name="Obille A."/>
            <person name="Becker A."/>
            <person name="Abrahante J.E."/>
            <person name="Garbe J."/>
            <person name="Badalamenti J.P."/>
            <person name="Herman A."/>
            <person name="Mangelson H."/>
            <person name="Liachko I."/>
            <person name="Sullivan S."/>
            <person name="Sone E.D."/>
            <person name="Koren S."/>
            <person name="Silverstein K.A.T."/>
            <person name="Beckman K.B."/>
            <person name="Gohl D.M."/>
        </authorList>
    </citation>
    <scope>NUCLEOTIDE SEQUENCE</scope>
    <source>
        <strain evidence="2">Duluth1</strain>
        <tissue evidence="2">Whole animal</tissue>
    </source>
</reference>
<dbReference type="AlphaFoldDB" id="A0A9D4JYI4"/>
<proteinExistence type="predicted"/>
<dbReference type="Proteomes" id="UP000828390">
    <property type="component" value="Unassembled WGS sequence"/>
</dbReference>
<evidence type="ECO:0000313" key="2">
    <source>
        <dbReference type="EMBL" id="KAH3829490.1"/>
    </source>
</evidence>
<protein>
    <submittedName>
        <fullName evidence="2">Uncharacterized protein</fullName>
    </submittedName>
</protein>
<feature type="region of interest" description="Disordered" evidence="1">
    <location>
        <begin position="74"/>
        <end position="100"/>
    </location>
</feature>
<organism evidence="2 3">
    <name type="scientific">Dreissena polymorpha</name>
    <name type="common">Zebra mussel</name>
    <name type="synonym">Mytilus polymorpha</name>
    <dbReference type="NCBI Taxonomy" id="45954"/>
    <lineage>
        <taxon>Eukaryota</taxon>
        <taxon>Metazoa</taxon>
        <taxon>Spiralia</taxon>
        <taxon>Lophotrochozoa</taxon>
        <taxon>Mollusca</taxon>
        <taxon>Bivalvia</taxon>
        <taxon>Autobranchia</taxon>
        <taxon>Heteroconchia</taxon>
        <taxon>Euheterodonta</taxon>
        <taxon>Imparidentia</taxon>
        <taxon>Neoheterodontei</taxon>
        <taxon>Myida</taxon>
        <taxon>Dreissenoidea</taxon>
        <taxon>Dreissenidae</taxon>
        <taxon>Dreissena</taxon>
    </lineage>
</organism>
<sequence>MQKHEPKADPNTTQVVIRIPCAQAKLSDRSPITTLVPVRRCCEEAAVEARRLYPFIHLGGEGQMWDKFLAQRNSSGQGGIRTRDFSIPKPASYHKTTAPQ</sequence>
<name>A0A9D4JYI4_DREPO</name>
<keyword evidence="3" id="KW-1185">Reference proteome</keyword>
<dbReference type="EMBL" id="JAIWYP010000005">
    <property type="protein sequence ID" value="KAH3829490.1"/>
    <property type="molecule type" value="Genomic_DNA"/>
</dbReference>